<organism evidence="3 4">
    <name type="scientific">Cyclotella atomus</name>
    <dbReference type="NCBI Taxonomy" id="382360"/>
    <lineage>
        <taxon>Eukaryota</taxon>
        <taxon>Sar</taxon>
        <taxon>Stramenopiles</taxon>
        <taxon>Ochrophyta</taxon>
        <taxon>Bacillariophyta</taxon>
        <taxon>Coscinodiscophyceae</taxon>
        <taxon>Thalassiosirophycidae</taxon>
        <taxon>Stephanodiscales</taxon>
        <taxon>Stephanodiscaceae</taxon>
        <taxon>Cyclotella</taxon>
    </lineage>
</organism>
<dbReference type="SMART" id="SM00271">
    <property type="entry name" value="DnaJ"/>
    <property type="match status" value="1"/>
</dbReference>
<evidence type="ECO:0000259" key="2">
    <source>
        <dbReference type="PROSITE" id="PS50076"/>
    </source>
</evidence>
<comment type="caution">
    <text evidence="3">The sequence shown here is derived from an EMBL/GenBank/DDBJ whole genome shotgun (WGS) entry which is preliminary data.</text>
</comment>
<dbReference type="Gene3D" id="1.10.287.110">
    <property type="entry name" value="DnaJ domain"/>
    <property type="match status" value="1"/>
</dbReference>
<dbReference type="PRINTS" id="PR00625">
    <property type="entry name" value="JDOMAIN"/>
</dbReference>
<accession>A0ABD3Q8U9</accession>
<dbReference type="PANTHER" id="PTHR43948">
    <property type="entry name" value="DNAJ HOMOLOG SUBFAMILY B"/>
    <property type="match status" value="1"/>
</dbReference>
<dbReference type="SUPFAM" id="SSF46565">
    <property type="entry name" value="Chaperone J-domain"/>
    <property type="match status" value="1"/>
</dbReference>
<evidence type="ECO:0000313" key="4">
    <source>
        <dbReference type="Proteomes" id="UP001530400"/>
    </source>
</evidence>
<evidence type="ECO:0000313" key="3">
    <source>
        <dbReference type="EMBL" id="KAL3796472.1"/>
    </source>
</evidence>
<dbReference type="AlphaFoldDB" id="A0ABD3Q8U9"/>
<feature type="region of interest" description="Disordered" evidence="1">
    <location>
        <begin position="71"/>
        <end position="90"/>
    </location>
</feature>
<dbReference type="CDD" id="cd06257">
    <property type="entry name" value="DnaJ"/>
    <property type="match status" value="1"/>
</dbReference>
<dbReference type="EMBL" id="JALLPJ020000294">
    <property type="protein sequence ID" value="KAL3796472.1"/>
    <property type="molecule type" value="Genomic_DNA"/>
</dbReference>
<keyword evidence="4" id="KW-1185">Reference proteome</keyword>
<feature type="domain" description="J" evidence="2">
    <location>
        <begin position="4"/>
        <end position="69"/>
    </location>
</feature>
<dbReference type="Proteomes" id="UP001530400">
    <property type="component" value="Unassembled WGS sequence"/>
</dbReference>
<dbReference type="PROSITE" id="PS50076">
    <property type="entry name" value="DNAJ_2"/>
    <property type="match status" value="1"/>
</dbReference>
<evidence type="ECO:0000256" key="1">
    <source>
        <dbReference type="SAM" id="MobiDB-lite"/>
    </source>
</evidence>
<feature type="compositionally biased region" description="Low complexity" evidence="1">
    <location>
        <begin position="72"/>
        <end position="85"/>
    </location>
</feature>
<reference evidence="3 4" key="1">
    <citation type="submission" date="2024-10" db="EMBL/GenBank/DDBJ databases">
        <title>Updated reference genomes for cyclostephanoid diatoms.</title>
        <authorList>
            <person name="Roberts W.R."/>
            <person name="Alverson A.J."/>
        </authorList>
    </citation>
    <scope>NUCLEOTIDE SEQUENCE [LARGE SCALE GENOMIC DNA]</scope>
    <source>
        <strain evidence="3 4">AJA010-31</strain>
    </source>
</reference>
<dbReference type="Pfam" id="PF00226">
    <property type="entry name" value="DnaJ"/>
    <property type="match status" value="1"/>
</dbReference>
<dbReference type="PANTHER" id="PTHR43948:SF10">
    <property type="entry name" value="MRJ, ISOFORM E"/>
    <property type="match status" value="1"/>
</dbReference>
<dbReference type="InterPro" id="IPR036869">
    <property type="entry name" value="J_dom_sf"/>
</dbReference>
<dbReference type="InterPro" id="IPR018253">
    <property type="entry name" value="DnaJ_domain_CS"/>
</dbReference>
<sequence>MMNTHYEVLEIKSDAELIDIKKAYRRLALKHHPDRNGGSAESTERFKKISDAYNVLSDPTSRRDYDLSLKFPSSPSAAASTPTAAARRHRSKDPFKQFDDLFRHDPFFNNAFNDMDDVFSKRFDNSTDDLRDDADSKEKEEQRQGPLLGAFKCGAKEPEKKTSWGEWIMEKLGIEVTVTSYSHEKDGSVLATNYTSKPGTSTSKKTRTYMEKGKQVTIMSMEKNGNKIEDKFIGGVLIERKVNGVVEPTAQISS</sequence>
<gene>
    <name evidence="3" type="ORF">ACHAWO_011344</name>
</gene>
<protein>
    <recommendedName>
        <fullName evidence="2">J domain-containing protein</fullName>
    </recommendedName>
</protein>
<dbReference type="InterPro" id="IPR001623">
    <property type="entry name" value="DnaJ_domain"/>
</dbReference>
<name>A0ABD3Q8U9_9STRA</name>
<dbReference type="PROSITE" id="PS00636">
    <property type="entry name" value="DNAJ_1"/>
    <property type="match status" value="1"/>
</dbReference>
<proteinExistence type="predicted"/>